<dbReference type="GeneID" id="18813690"/>
<dbReference type="AlphaFoldDB" id="F8PBD1"/>
<dbReference type="OrthoDB" id="2269034at2759"/>
<dbReference type="Gene3D" id="1.20.1280.50">
    <property type="match status" value="1"/>
</dbReference>
<reference evidence="1" key="1">
    <citation type="submission" date="2011-04" db="EMBL/GenBank/DDBJ databases">
        <title>Evolution of plant cell wall degrading machinery underlies the functional diversity of forest fungi.</title>
        <authorList>
            <consortium name="US DOE Joint Genome Institute (JGI-PGF)"/>
            <person name="Eastwood D.C."/>
            <person name="Floudas D."/>
            <person name="Binder M."/>
            <person name="Majcherczyk A."/>
            <person name="Schneider P."/>
            <person name="Aerts A."/>
            <person name="Asiegbu F.O."/>
            <person name="Baker S.E."/>
            <person name="Barry K."/>
            <person name="Bendiksby M."/>
            <person name="Blumentritt M."/>
            <person name="Coutinho P.M."/>
            <person name="Cullen D."/>
            <person name="Cullen D."/>
            <person name="Gathman A."/>
            <person name="Goodell B."/>
            <person name="Henrissat B."/>
            <person name="Ihrmark K."/>
            <person name="Kauserud H."/>
            <person name="Kohler A."/>
            <person name="LaButti K."/>
            <person name="Lapidus A."/>
            <person name="Lavin J.L."/>
            <person name="Lee Y.-H."/>
            <person name="Lindquist E."/>
            <person name="Lilly W."/>
            <person name="Lucas S."/>
            <person name="Morin E."/>
            <person name="Murat C."/>
            <person name="Oguiza J.A."/>
            <person name="Park J."/>
            <person name="Pisabarro A.G."/>
            <person name="Riley R."/>
            <person name="Rosling A."/>
            <person name="Salamov A."/>
            <person name="Schmidt O."/>
            <person name="Schmutz J."/>
            <person name="Skrede I."/>
            <person name="Stenlid J."/>
            <person name="Wiebenga A."/>
            <person name="Xie X."/>
            <person name="Kues U."/>
            <person name="Hibbett D.S."/>
            <person name="Hoffmeister D."/>
            <person name="Hogberg N."/>
            <person name="Martin F."/>
            <person name="Grigoriev I.V."/>
            <person name="Watkinson S.C."/>
        </authorList>
    </citation>
    <scope>NUCLEOTIDE SEQUENCE</scope>
    <source>
        <strain evidence="1">S7.9</strain>
    </source>
</reference>
<dbReference type="RefSeq" id="XP_007323704.1">
    <property type="nucleotide sequence ID" value="XM_007323642.1"/>
</dbReference>
<name>F8PBD1_SERL9</name>
<sequence>MSSNRMLDVLKKRTSSSFDGRLGTNYVPTAAQTKEIKAHIEESKVALSTMRTTMTRLRCMLDQLESNEAETQKYVEDCEALITLARRMPPEIVSHIFEYCIPPEGSRPSVSEAPLLLSRICRHWQEVALATPQLWSAIRLHLPANIFEWDTALFRHVQALQFWLDHSGNLPLELAISHDTHPSILINHFDQERFLFTSVAYQLLFDHIQSNCHRLLTLSVTMPIYFFHHFSLICGQPLPVLEEVSLRPSDIPLQSGHLPIINFCNADRLRSLSTTIPFHRIGDFHVPWHQLTRLRLKEEHPTQFSLSLNDYFSILQHCTHLEVCTLHIFDGLFRRPTSPLVIPSLQDFQLHVVMFFQSRDSRLGDFLSSLVLPCLQRLHISCAVIPRPVQVPPGTYQLELTSFLLRTRRQLQALTLKDVPITSSQIFACCSISPQVTNLKLLPMYPLKIDSEIIQALTPVDGIPALCPKLKALELGFGSLFESDPLLEMVSARNGRLPSDESGVPALDSVAIVLYRNHFPSPPPDTKTRMTRYKSRLQYALTNGTADVIWG</sequence>
<evidence type="ECO:0000313" key="1">
    <source>
        <dbReference type="EMBL" id="EGO19571.1"/>
    </source>
</evidence>
<dbReference type="EMBL" id="GL945443">
    <property type="protein sequence ID" value="EGO19571.1"/>
    <property type="molecule type" value="Genomic_DNA"/>
</dbReference>
<dbReference type="KEGG" id="sla:SERLADRAFT_418374"/>
<proteinExistence type="predicted"/>
<organism>
    <name type="scientific">Serpula lacrymans var. lacrymans (strain S7.9)</name>
    <name type="common">Dry rot fungus</name>
    <dbReference type="NCBI Taxonomy" id="578457"/>
    <lineage>
        <taxon>Eukaryota</taxon>
        <taxon>Fungi</taxon>
        <taxon>Dikarya</taxon>
        <taxon>Basidiomycota</taxon>
        <taxon>Agaricomycotina</taxon>
        <taxon>Agaricomycetes</taxon>
        <taxon>Agaricomycetidae</taxon>
        <taxon>Boletales</taxon>
        <taxon>Coniophorineae</taxon>
        <taxon>Serpulaceae</taxon>
        <taxon>Serpula</taxon>
    </lineage>
</organism>
<dbReference type="HOGENOM" id="CLU_018544_12_0_1"/>
<accession>F8PBD1</accession>
<gene>
    <name evidence="1" type="ORF">SERLADRAFT_418374</name>
</gene>
<protein>
    <submittedName>
        <fullName evidence="1">Uncharacterized protein</fullName>
    </submittedName>
</protein>
<dbReference type="Proteomes" id="UP000008064">
    <property type="component" value="Unassembled WGS sequence"/>
</dbReference>